<evidence type="ECO:0000259" key="9">
    <source>
        <dbReference type="Pfam" id="PF00759"/>
    </source>
</evidence>
<evidence type="ECO:0000256" key="7">
    <source>
        <dbReference type="PROSITE-ProRule" id="PRU10060"/>
    </source>
</evidence>
<evidence type="ECO:0000313" key="11">
    <source>
        <dbReference type="EMBL" id="PZD97647.1"/>
    </source>
</evidence>
<protein>
    <recommendedName>
        <fullName evidence="8">Endoglucanase</fullName>
        <ecNumber evidence="8">3.2.1.4</ecNumber>
    </recommendedName>
</protein>
<dbReference type="InterPro" id="IPR014756">
    <property type="entry name" value="Ig_E-set"/>
</dbReference>
<dbReference type="Gene3D" id="2.60.40.10">
    <property type="entry name" value="Immunoglobulins"/>
    <property type="match status" value="1"/>
</dbReference>
<keyword evidence="8" id="KW-0136">Cellulose degradation</keyword>
<evidence type="ECO:0000256" key="2">
    <source>
        <dbReference type="ARBA" id="ARBA00022801"/>
    </source>
</evidence>
<dbReference type="AlphaFoldDB" id="A0A2W1M1X5"/>
<dbReference type="EC" id="3.2.1.4" evidence="8"/>
<dbReference type="InterPro" id="IPR008928">
    <property type="entry name" value="6-hairpin_glycosidase_sf"/>
</dbReference>
<evidence type="ECO:0000256" key="4">
    <source>
        <dbReference type="ARBA" id="ARBA00023295"/>
    </source>
</evidence>
<feature type="active site" evidence="7">
    <location>
        <position position="515"/>
    </location>
</feature>
<keyword evidence="3 6" id="KW-0119">Carbohydrate metabolism</keyword>
<dbReference type="RefSeq" id="WP_111145008.1">
    <property type="nucleotide sequence ID" value="NZ_QKRB01000010.1"/>
</dbReference>
<dbReference type="OrthoDB" id="9758662at2"/>
<dbReference type="InterPro" id="IPR018221">
    <property type="entry name" value="Glyco_hydro_9_His_AS"/>
</dbReference>
<dbReference type="Gene3D" id="1.50.10.10">
    <property type="match status" value="1"/>
</dbReference>
<dbReference type="PANTHER" id="PTHR22298">
    <property type="entry name" value="ENDO-1,4-BETA-GLUCANASE"/>
    <property type="match status" value="1"/>
</dbReference>
<feature type="active site" evidence="7">
    <location>
        <position position="524"/>
    </location>
</feature>
<feature type="domain" description="Glycoside hydrolase family 9" evidence="9">
    <location>
        <begin position="97"/>
        <end position="536"/>
    </location>
</feature>
<keyword evidence="2 6" id="KW-0378">Hydrolase</keyword>
<evidence type="ECO:0000313" key="12">
    <source>
        <dbReference type="Proteomes" id="UP000249522"/>
    </source>
</evidence>
<keyword evidence="12" id="KW-1185">Reference proteome</keyword>
<evidence type="ECO:0000256" key="3">
    <source>
        <dbReference type="ARBA" id="ARBA00023277"/>
    </source>
</evidence>
<evidence type="ECO:0000256" key="8">
    <source>
        <dbReference type="RuleBase" id="RU361166"/>
    </source>
</evidence>
<dbReference type="Pfam" id="PF02927">
    <property type="entry name" value="CelD_N"/>
    <property type="match status" value="1"/>
</dbReference>
<evidence type="ECO:0000259" key="10">
    <source>
        <dbReference type="Pfam" id="PF02927"/>
    </source>
</evidence>
<dbReference type="InterPro" id="IPR012341">
    <property type="entry name" value="6hp_glycosidase-like_sf"/>
</dbReference>
<dbReference type="GO" id="GO:0030245">
    <property type="term" value="P:cellulose catabolic process"/>
    <property type="evidence" value="ECO:0007669"/>
    <property type="project" value="UniProtKB-KW"/>
</dbReference>
<dbReference type="CDD" id="cd02850">
    <property type="entry name" value="E_set_Cellulase_N"/>
    <property type="match status" value="1"/>
</dbReference>
<dbReference type="InterPro" id="IPR004197">
    <property type="entry name" value="Cellulase_Ig-like"/>
</dbReference>
<gene>
    <name evidence="11" type="ORF">DNH61_01900</name>
</gene>
<comment type="caution">
    <text evidence="11">The sequence shown here is derived from an EMBL/GenBank/DDBJ whole genome shotgun (WGS) entry which is preliminary data.</text>
</comment>
<dbReference type="PROSITE" id="PS00698">
    <property type="entry name" value="GH9_3"/>
    <property type="match status" value="1"/>
</dbReference>
<dbReference type="PROSITE" id="PS00592">
    <property type="entry name" value="GH9_2"/>
    <property type="match status" value="1"/>
</dbReference>
<dbReference type="SUPFAM" id="SSF48208">
    <property type="entry name" value="Six-hairpin glycosidases"/>
    <property type="match status" value="1"/>
</dbReference>
<feature type="domain" description="Cellulase Ig-like" evidence="10">
    <location>
        <begin position="11"/>
        <end position="83"/>
    </location>
</feature>
<evidence type="ECO:0000256" key="6">
    <source>
        <dbReference type="PROSITE-ProRule" id="PRU10059"/>
    </source>
</evidence>
<keyword evidence="5 6" id="KW-0624">Polysaccharide degradation</keyword>
<dbReference type="InterPro" id="IPR013783">
    <property type="entry name" value="Ig-like_fold"/>
</dbReference>
<dbReference type="GO" id="GO:0008810">
    <property type="term" value="F:cellulase activity"/>
    <property type="evidence" value="ECO:0007669"/>
    <property type="project" value="UniProtKB-EC"/>
</dbReference>
<evidence type="ECO:0000256" key="1">
    <source>
        <dbReference type="ARBA" id="ARBA00007072"/>
    </source>
</evidence>
<sequence length="542" mass="59252">MVEPFTYRPAAVNQLGYPSGSRKNAVFNGYEGSFEIIDLTSGQTVFTGHTGVPAKDPSTGANVCKGDFTALTASGSYRIEHNGRQLSGPFTISGRPYDTLHDGLLKAFYYFRCGTELTEEYAGPWHHAACHLADGIVYDQTERRPDSRGGWHDAGDYGKYTGPGAKAVADLLLAYEFYPDAFSRTLPLPESDGIMPDVLHECRWELEFLLKMQDPLTGGVFHKLTTCHFPGIEVMPEDDLAELYFSPVSVSAAGCFAGVMAMAARVYQPFDTAFAEVCLKAARRAWSWLEQHPDLPGFRNPAGITTGEYSDEETDDERYWAAAELFRTTGENQFHQVFADLSGKAFPKYSLGWADMGGYGTIAYLLAEEGSTDAELRARLLDGLLEETRTLSERANQDGYFISLGPQDYIWGSSMVVMNNAMLLLIAARLGPAPELEQTALDHVHYLLGRNILGISYVTGFGDRAVCHPHHRPSAGDSVDAPVPGLVSGGPNAGLNDDISRELLAGKAPAACFIDHVESYATNEVTIYWNSPAVFVVSRWAG</sequence>
<dbReference type="EMBL" id="QKRB01000010">
    <property type="protein sequence ID" value="PZD97647.1"/>
    <property type="molecule type" value="Genomic_DNA"/>
</dbReference>
<name>A0A2W1M1X5_9BACL</name>
<keyword evidence="4 6" id="KW-0326">Glycosidase</keyword>
<dbReference type="Proteomes" id="UP000249522">
    <property type="component" value="Unassembled WGS sequence"/>
</dbReference>
<dbReference type="SUPFAM" id="SSF81296">
    <property type="entry name" value="E set domains"/>
    <property type="match status" value="1"/>
</dbReference>
<comment type="similarity">
    <text evidence="1 6 8">Belongs to the glycosyl hydrolase 9 (cellulase E) family.</text>
</comment>
<comment type="catalytic activity">
    <reaction evidence="8">
        <text>Endohydrolysis of (1-&gt;4)-beta-D-glucosidic linkages in cellulose, lichenin and cereal beta-D-glucans.</text>
        <dbReference type="EC" id="3.2.1.4"/>
    </reaction>
</comment>
<dbReference type="InterPro" id="IPR001701">
    <property type="entry name" value="Glyco_hydro_9"/>
</dbReference>
<dbReference type="Pfam" id="PF00759">
    <property type="entry name" value="Glyco_hydro_9"/>
    <property type="match status" value="1"/>
</dbReference>
<accession>A0A2W1M1X5</accession>
<dbReference type="InterPro" id="IPR033126">
    <property type="entry name" value="Glyco_hydro_9_Asp/Glu_AS"/>
</dbReference>
<reference evidence="11 12" key="1">
    <citation type="submission" date="2018-06" db="EMBL/GenBank/DDBJ databases">
        <title>Paenibacillus imtechensis sp. nov.</title>
        <authorList>
            <person name="Pinnaka A.K."/>
            <person name="Singh H."/>
            <person name="Kaur M."/>
        </authorList>
    </citation>
    <scope>NUCLEOTIDE SEQUENCE [LARGE SCALE GENOMIC DNA]</scope>
    <source>
        <strain evidence="11 12">SMB1</strain>
    </source>
</reference>
<evidence type="ECO:0000256" key="5">
    <source>
        <dbReference type="ARBA" id="ARBA00023326"/>
    </source>
</evidence>
<organism evidence="11 12">
    <name type="scientific">Paenibacillus sambharensis</name>
    <dbReference type="NCBI Taxonomy" id="1803190"/>
    <lineage>
        <taxon>Bacteria</taxon>
        <taxon>Bacillati</taxon>
        <taxon>Bacillota</taxon>
        <taxon>Bacilli</taxon>
        <taxon>Bacillales</taxon>
        <taxon>Paenibacillaceae</taxon>
        <taxon>Paenibacillus</taxon>
    </lineage>
</organism>
<feature type="active site" evidence="6">
    <location>
        <position position="470"/>
    </location>
</feature>
<proteinExistence type="inferred from homology"/>